<sequence length="35" mass="3869">MVIYVLVLFGRNLFLNGLWLGLKSPPKSSPPIGLK</sequence>
<organism evidence="1">
    <name type="scientific">Anguilla anguilla</name>
    <name type="common">European freshwater eel</name>
    <name type="synonym">Muraena anguilla</name>
    <dbReference type="NCBI Taxonomy" id="7936"/>
    <lineage>
        <taxon>Eukaryota</taxon>
        <taxon>Metazoa</taxon>
        <taxon>Chordata</taxon>
        <taxon>Craniata</taxon>
        <taxon>Vertebrata</taxon>
        <taxon>Euteleostomi</taxon>
        <taxon>Actinopterygii</taxon>
        <taxon>Neopterygii</taxon>
        <taxon>Teleostei</taxon>
        <taxon>Anguilliformes</taxon>
        <taxon>Anguillidae</taxon>
        <taxon>Anguilla</taxon>
    </lineage>
</organism>
<reference evidence="1" key="2">
    <citation type="journal article" date="2015" name="Fish Shellfish Immunol.">
        <title>Early steps in the European eel (Anguilla anguilla)-Vibrio vulnificus interaction in the gills: Role of the RtxA13 toxin.</title>
        <authorList>
            <person name="Callol A."/>
            <person name="Pajuelo D."/>
            <person name="Ebbesson L."/>
            <person name="Teles M."/>
            <person name="MacKenzie S."/>
            <person name="Amaro C."/>
        </authorList>
    </citation>
    <scope>NUCLEOTIDE SEQUENCE</scope>
</reference>
<proteinExistence type="predicted"/>
<protein>
    <submittedName>
        <fullName evidence="1">Uncharacterized protein</fullName>
    </submittedName>
</protein>
<dbReference type="EMBL" id="GBXM01065402">
    <property type="protein sequence ID" value="JAH43175.1"/>
    <property type="molecule type" value="Transcribed_RNA"/>
</dbReference>
<name>A0A0E9SR62_ANGAN</name>
<accession>A0A0E9SR62</accession>
<evidence type="ECO:0000313" key="1">
    <source>
        <dbReference type="EMBL" id="JAH43175.1"/>
    </source>
</evidence>
<dbReference type="AlphaFoldDB" id="A0A0E9SR62"/>
<reference evidence="1" key="1">
    <citation type="submission" date="2014-11" db="EMBL/GenBank/DDBJ databases">
        <authorList>
            <person name="Amaro Gonzalez C."/>
        </authorList>
    </citation>
    <scope>NUCLEOTIDE SEQUENCE</scope>
</reference>